<sequence length="210" mass="24179">MTDYLALAMTYGGFTSLDKVYLEGLLGLMTHEEKLRFLTPPPSVLNAYFAEIYDKRGPEEATAYYFDLSKSLELLSDQPSFAEVYPFVRLNLAGQSYGFAYVDETETALVFAEQAQPVTIDLLFQLAQLFPHYQVFEKSGKVWLQPFSQKIKDLTCDEQASTLLTEIYLSEGLVKLRGYNVEELAELAERYPGQRYYHFEERQLALYIIH</sequence>
<dbReference type="Proteomes" id="UP000215185">
    <property type="component" value="Chromosome 1"/>
</dbReference>
<reference evidence="1 2" key="1">
    <citation type="submission" date="2017-06" db="EMBL/GenBank/DDBJ databases">
        <authorList>
            <consortium name="Pathogen Informatics"/>
        </authorList>
    </citation>
    <scope>NUCLEOTIDE SEQUENCE [LARGE SCALE GENOMIC DNA]</scope>
    <source>
        <strain evidence="1 2">NCTC13788</strain>
    </source>
</reference>
<accession>A0A239SQD8</accession>
<dbReference type="STRING" id="1123308.GCA_000380085_01255"/>
<keyword evidence="2" id="KW-1185">Reference proteome</keyword>
<name>A0A239SQD8_9STRE</name>
<dbReference type="EMBL" id="LT906439">
    <property type="protein sequence ID" value="SNU86863.1"/>
    <property type="molecule type" value="Genomic_DNA"/>
</dbReference>
<evidence type="ECO:0000313" key="2">
    <source>
        <dbReference type="Proteomes" id="UP000215185"/>
    </source>
</evidence>
<dbReference type="GO" id="GO:0016829">
    <property type="term" value="F:lyase activity"/>
    <property type="evidence" value="ECO:0007669"/>
    <property type="project" value="UniProtKB-KW"/>
</dbReference>
<evidence type="ECO:0000313" key="1">
    <source>
        <dbReference type="EMBL" id="SNU86863.1"/>
    </source>
</evidence>
<protein>
    <submittedName>
        <fullName evidence="1">Cystathionine beta-lyase</fullName>
    </submittedName>
</protein>
<organism evidence="1 2">
    <name type="scientific">Streptococcus merionis</name>
    <dbReference type="NCBI Taxonomy" id="400065"/>
    <lineage>
        <taxon>Bacteria</taxon>
        <taxon>Bacillati</taxon>
        <taxon>Bacillota</taxon>
        <taxon>Bacilli</taxon>
        <taxon>Lactobacillales</taxon>
        <taxon>Streptococcaceae</taxon>
        <taxon>Streptococcus</taxon>
    </lineage>
</organism>
<dbReference type="AlphaFoldDB" id="A0A239SQD8"/>
<dbReference type="RefSeq" id="WP_018373806.1">
    <property type="nucleotide sequence ID" value="NZ_LT906439.1"/>
</dbReference>
<keyword evidence="1" id="KW-0456">Lyase</keyword>
<dbReference type="eggNOG" id="COG4468">
    <property type="taxonomic scope" value="Bacteria"/>
</dbReference>
<dbReference type="OrthoDB" id="2200206at2"/>
<dbReference type="KEGG" id="smen:SAMEA4412692_0407"/>
<proteinExistence type="predicted"/>
<gene>
    <name evidence="1" type="ORF">SAMEA4412692_00407</name>
</gene>